<sequence>MYFFNYTYLTLFFILLSFNFFLSFFFPRICLIFWKIDKPIQAKIPNKIIILNIIVNQVGTI</sequence>
<evidence type="ECO:0000313" key="2">
    <source>
        <dbReference type="EMBL" id="AAP58884.1"/>
    </source>
</evidence>
<reference evidence="2" key="1">
    <citation type="journal article" date="2003" name="Mol. Genet. Genomics">
        <title>Gene content and organization of an 85-kb DNA segment from the genome of the phytopathogenic mollicute Spiroplasma kunkelii.</title>
        <authorList>
            <person name="Zhao Y."/>
            <person name="Hammond R.W."/>
            <person name="Jomantiene R."/>
            <person name="Dally E.L."/>
            <person name="Lee I.-M."/>
            <person name="Jia H."/>
            <person name="Wu H."/>
            <person name="Lin S."/>
            <person name="Zhang P."/>
            <person name="Kenton S."/>
            <person name="Najar F.Z."/>
            <person name="Hua A."/>
            <person name="Roe B.A."/>
            <person name="Fletcher J."/>
            <person name="Davis R.E."/>
        </authorList>
    </citation>
    <scope>NUCLEOTIDE SEQUENCE</scope>
    <source>
        <strain evidence="2">CR2-3x</strain>
    </source>
</reference>
<keyword evidence="1" id="KW-0472">Membrane</keyword>
<name>Q6XYZ1_SPIKU</name>
<organism evidence="2">
    <name type="scientific">Spiroplasma kunkelii</name>
    <dbReference type="NCBI Taxonomy" id="47834"/>
    <lineage>
        <taxon>Bacteria</taxon>
        <taxon>Bacillati</taxon>
        <taxon>Mycoplasmatota</taxon>
        <taxon>Mollicutes</taxon>
        <taxon>Entomoplasmatales</taxon>
        <taxon>Spiroplasmataceae</taxon>
        <taxon>Spiroplasma</taxon>
    </lineage>
</organism>
<protein>
    <submittedName>
        <fullName evidence="2">Uncharacterized protein</fullName>
    </submittedName>
</protein>
<keyword evidence="1" id="KW-1133">Transmembrane helix</keyword>
<evidence type="ECO:0000256" key="1">
    <source>
        <dbReference type="SAM" id="Phobius"/>
    </source>
</evidence>
<proteinExistence type="predicted"/>
<keyword evidence="1" id="KW-0812">Transmembrane</keyword>
<accession>Q6XYZ1</accession>
<dbReference type="AlphaFoldDB" id="Q6XYZ1"/>
<feature type="transmembrane region" description="Helical" evidence="1">
    <location>
        <begin position="6"/>
        <end position="34"/>
    </location>
</feature>
<dbReference type="EMBL" id="AY198133">
    <property type="protein sequence ID" value="AAP58884.1"/>
    <property type="molecule type" value="Genomic_DNA"/>
</dbReference>